<accession>A0AA38LGX0</accession>
<dbReference type="Gene3D" id="3.80.10.10">
    <property type="entry name" value="Ribonuclease Inhibitor"/>
    <property type="match status" value="2"/>
</dbReference>
<evidence type="ECO:0000256" key="3">
    <source>
        <dbReference type="ARBA" id="ARBA00022737"/>
    </source>
</evidence>
<name>A0AA38LGX0_TAXCH</name>
<keyword evidence="2 4" id="KW-0732">Signal</keyword>
<evidence type="ECO:0000313" key="7">
    <source>
        <dbReference type="EMBL" id="KAH9320182.1"/>
    </source>
</evidence>
<dbReference type="PANTHER" id="PTHR48060:SF21">
    <property type="entry name" value="L DOMAIN-LIKE PROTEIN"/>
    <property type="match status" value="1"/>
</dbReference>
<gene>
    <name evidence="7" type="ORF">KI387_021951</name>
</gene>
<dbReference type="AlphaFoldDB" id="A0AA38LGX0"/>
<sequence length="276" mass="30417">MEGGILMELLFLALALVAAAAIPNFNKTSNWHSYGDNLLHDEESFSGIHNRMLLEEDSLGTNQETDKRDVEALLSFKNGITADPMQSLSTWTANNSHNLCSWNGVWCRKRTKRVVAIILPQLELEGTISPSIEGLSLLHTLNLSENSLRGRIPPELGKLKVLRILDLYANQLEGSIPKSLANCTHMQSIKLSENKLTGSIPAEIGDLKKLEYLRLRNIGLSGKIPNSLGNCTSLLRLVLGLNSLTGNIPSELWRLGKLQYLSLESNKLKTNIPAGL</sequence>
<feature type="domain" description="Leucine-rich repeat-containing N-terminal plant-type" evidence="5">
    <location>
        <begin position="67"/>
        <end position="107"/>
    </location>
</feature>
<evidence type="ECO:0000256" key="4">
    <source>
        <dbReference type="SAM" id="SignalP"/>
    </source>
</evidence>
<feature type="non-terminal residue" evidence="7">
    <location>
        <position position="1"/>
    </location>
</feature>
<dbReference type="FunFam" id="3.80.10.10:FF:000383">
    <property type="entry name" value="Leucine-rich repeat receptor protein kinase EMS1"/>
    <property type="match status" value="1"/>
</dbReference>
<feature type="domain" description="Disease resistance R13L4/SHOC-2-like LRR" evidence="6">
    <location>
        <begin position="154"/>
        <end position="266"/>
    </location>
</feature>
<evidence type="ECO:0000313" key="8">
    <source>
        <dbReference type="Proteomes" id="UP000824469"/>
    </source>
</evidence>
<reference evidence="7 8" key="1">
    <citation type="journal article" date="2021" name="Nat. Plants">
        <title>The Taxus genome provides insights into paclitaxel biosynthesis.</title>
        <authorList>
            <person name="Xiong X."/>
            <person name="Gou J."/>
            <person name="Liao Q."/>
            <person name="Li Y."/>
            <person name="Zhou Q."/>
            <person name="Bi G."/>
            <person name="Li C."/>
            <person name="Du R."/>
            <person name="Wang X."/>
            <person name="Sun T."/>
            <person name="Guo L."/>
            <person name="Liang H."/>
            <person name="Lu P."/>
            <person name="Wu Y."/>
            <person name="Zhang Z."/>
            <person name="Ro D.K."/>
            <person name="Shang Y."/>
            <person name="Huang S."/>
            <person name="Yan J."/>
        </authorList>
    </citation>
    <scope>NUCLEOTIDE SEQUENCE [LARGE SCALE GENOMIC DNA]</scope>
    <source>
        <strain evidence="7">Ta-2019</strain>
    </source>
</reference>
<evidence type="ECO:0000259" key="6">
    <source>
        <dbReference type="Pfam" id="PF23598"/>
    </source>
</evidence>
<evidence type="ECO:0000256" key="1">
    <source>
        <dbReference type="ARBA" id="ARBA00022614"/>
    </source>
</evidence>
<dbReference type="FunFam" id="3.80.10.10:FF:000565">
    <property type="entry name" value="Leucine-rich repeat receptor-like kinase protein FLORAL ORGAN NUMBER1"/>
    <property type="match status" value="1"/>
</dbReference>
<dbReference type="InterPro" id="IPR032675">
    <property type="entry name" value="LRR_dom_sf"/>
</dbReference>
<proteinExistence type="predicted"/>
<keyword evidence="8" id="KW-1185">Reference proteome</keyword>
<dbReference type="PANTHER" id="PTHR48060">
    <property type="entry name" value="DNA DAMAGE-REPAIR/TOLERATION PROTEIN DRT100"/>
    <property type="match status" value="1"/>
</dbReference>
<feature type="signal peptide" evidence="4">
    <location>
        <begin position="1"/>
        <end position="21"/>
    </location>
</feature>
<dbReference type="InterPro" id="IPR013210">
    <property type="entry name" value="LRR_N_plant-typ"/>
</dbReference>
<comment type="caution">
    <text evidence="7">The sequence shown here is derived from an EMBL/GenBank/DDBJ whole genome shotgun (WGS) entry which is preliminary data.</text>
</comment>
<dbReference type="Proteomes" id="UP000824469">
    <property type="component" value="Unassembled WGS sequence"/>
</dbReference>
<protein>
    <recommendedName>
        <fullName evidence="9">Leucine-rich repeat-containing N-terminal plant-type domain-containing protein</fullName>
    </recommendedName>
</protein>
<dbReference type="Pfam" id="PF23598">
    <property type="entry name" value="LRR_14"/>
    <property type="match status" value="1"/>
</dbReference>
<dbReference type="EMBL" id="JAHRHJ020000004">
    <property type="protein sequence ID" value="KAH9320182.1"/>
    <property type="molecule type" value="Genomic_DNA"/>
</dbReference>
<evidence type="ECO:0008006" key="9">
    <source>
        <dbReference type="Google" id="ProtNLM"/>
    </source>
</evidence>
<evidence type="ECO:0000259" key="5">
    <source>
        <dbReference type="Pfam" id="PF08263"/>
    </source>
</evidence>
<dbReference type="SUPFAM" id="SSF52058">
    <property type="entry name" value="L domain-like"/>
    <property type="match status" value="1"/>
</dbReference>
<evidence type="ECO:0000256" key="2">
    <source>
        <dbReference type="ARBA" id="ARBA00022729"/>
    </source>
</evidence>
<feature type="chain" id="PRO_5041413834" description="Leucine-rich repeat-containing N-terminal plant-type domain-containing protein" evidence="4">
    <location>
        <begin position="22"/>
        <end position="276"/>
    </location>
</feature>
<organism evidence="7 8">
    <name type="scientific">Taxus chinensis</name>
    <name type="common">Chinese yew</name>
    <name type="synonym">Taxus wallichiana var. chinensis</name>
    <dbReference type="NCBI Taxonomy" id="29808"/>
    <lineage>
        <taxon>Eukaryota</taxon>
        <taxon>Viridiplantae</taxon>
        <taxon>Streptophyta</taxon>
        <taxon>Embryophyta</taxon>
        <taxon>Tracheophyta</taxon>
        <taxon>Spermatophyta</taxon>
        <taxon>Pinopsida</taxon>
        <taxon>Pinidae</taxon>
        <taxon>Conifers II</taxon>
        <taxon>Cupressales</taxon>
        <taxon>Taxaceae</taxon>
        <taxon>Taxus</taxon>
    </lineage>
</organism>
<dbReference type="InterPro" id="IPR053211">
    <property type="entry name" value="DNA_repair-toleration"/>
</dbReference>
<dbReference type="InterPro" id="IPR055414">
    <property type="entry name" value="LRR_R13L4/SHOC2-like"/>
</dbReference>
<dbReference type="OMA" id="IMETVIM"/>
<keyword evidence="3" id="KW-0677">Repeat</keyword>
<keyword evidence="1" id="KW-0433">Leucine-rich repeat</keyword>
<dbReference type="Pfam" id="PF08263">
    <property type="entry name" value="LRRNT_2"/>
    <property type="match status" value="1"/>
</dbReference>